<reference evidence="1 2" key="1">
    <citation type="journal article" date="2018" name="Elife">
        <title>Firefly genomes illuminate parallel origins of bioluminescence in beetles.</title>
        <authorList>
            <person name="Fallon T.R."/>
            <person name="Lower S.E."/>
            <person name="Chang C.H."/>
            <person name="Bessho-Uehara M."/>
            <person name="Martin G.J."/>
            <person name="Bewick A.J."/>
            <person name="Behringer M."/>
            <person name="Debat H.J."/>
            <person name="Wong I."/>
            <person name="Day J.C."/>
            <person name="Suvorov A."/>
            <person name="Silva C.J."/>
            <person name="Stanger-Hall K.F."/>
            <person name="Hall D.W."/>
            <person name="Schmitz R.J."/>
            <person name="Nelson D.R."/>
            <person name="Lewis S.M."/>
            <person name="Shigenobu S."/>
            <person name="Bybee S.M."/>
            <person name="Larracuente A.M."/>
            <person name="Oba Y."/>
            <person name="Weng J.K."/>
        </authorList>
    </citation>
    <scope>NUCLEOTIDE SEQUENCE [LARGE SCALE GENOMIC DNA]</scope>
    <source>
        <strain evidence="1">1611_PpyrPB1</strain>
        <tissue evidence="1">Whole body</tissue>
    </source>
</reference>
<protein>
    <submittedName>
        <fullName evidence="1">Uncharacterized protein</fullName>
    </submittedName>
</protein>
<keyword evidence="2" id="KW-1185">Reference proteome</keyword>
<dbReference type="InParanoid" id="A0A5N4A222"/>
<name>A0A5N4A222_PHOPY</name>
<accession>A0A5N4A222</accession>
<dbReference type="EMBL" id="VVIM01000011">
    <property type="protein sequence ID" value="KAB0791384.1"/>
    <property type="molecule type" value="Genomic_DNA"/>
</dbReference>
<dbReference type="AlphaFoldDB" id="A0A5N4A222"/>
<evidence type="ECO:0000313" key="1">
    <source>
        <dbReference type="EMBL" id="KAB0791384.1"/>
    </source>
</evidence>
<dbReference type="Proteomes" id="UP000327044">
    <property type="component" value="Unassembled WGS sequence"/>
</dbReference>
<comment type="caution">
    <text evidence="1">The sequence shown here is derived from an EMBL/GenBank/DDBJ whole genome shotgun (WGS) entry which is preliminary data.</text>
</comment>
<proteinExistence type="predicted"/>
<sequence length="168" mass="19389">MNYVYQAVRPLREFLRNLLSWTVKLDRTRTSPSQFFHEFCDVYKISRQPVVAKGGIQWKHPGSLIGPPMERKRPFCFRTIVAEQSDSHVYKVQEHFMCLGSSLGEKSKKLKGDGPIIYRELPNSSDLLADLYQLRQVVLARTSIVHDNGDKGTQGNRKCNVYLFVNQQ</sequence>
<organism evidence="1 2">
    <name type="scientific">Photinus pyralis</name>
    <name type="common">Common eastern firefly</name>
    <name type="synonym">Lampyris pyralis</name>
    <dbReference type="NCBI Taxonomy" id="7054"/>
    <lineage>
        <taxon>Eukaryota</taxon>
        <taxon>Metazoa</taxon>
        <taxon>Ecdysozoa</taxon>
        <taxon>Arthropoda</taxon>
        <taxon>Hexapoda</taxon>
        <taxon>Insecta</taxon>
        <taxon>Pterygota</taxon>
        <taxon>Neoptera</taxon>
        <taxon>Endopterygota</taxon>
        <taxon>Coleoptera</taxon>
        <taxon>Polyphaga</taxon>
        <taxon>Elateriformia</taxon>
        <taxon>Elateroidea</taxon>
        <taxon>Lampyridae</taxon>
        <taxon>Lampyrinae</taxon>
        <taxon>Photinus</taxon>
    </lineage>
</organism>
<evidence type="ECO:0000313" key="2">
    <source>
        <dbReference type="Proteomes" id="UP000327044"/>
    </source>
</evidence>
<gene>
    <name evidence="1" type="ORF">PPYR_03184</name>
</gene>